<evidence type="ECO:0000313" key="9">
    <source>
        <dbReference type="Proteomes" id="UP001235094"/>
    </source>
</evidence>
<dbReference type="RefSeq" id="WP_306889127.1">
    <property type="nucleotide sequence ID" value="NZ_JAUSVR010000003.1"/>
</dbReference>
<dbReference type="PANTHER" id="PTHR42920:SF11">
    <property type="entry name" value="INNER MEMBRANE PROTEIN YTFF"/>
    <property type="match status" value="1"/>
</dbReference>
<dbReference type="InterPro" id="IPR051258">
    <property type="entry name" value="Diverse_Substrate_Transporter"/>
</dbReference>
<comment type="caution">
    <text evidence="8">The sequence shown here is derived from an EMBL/GenBank/DDBJ whole genome shotgun (WGS) entry which is preliminary data.</text>
</comment>
<evidence type="ECO:0000256" key="2">
    <source>
        <dbReference type="ARBA" id="ARBA00022475"/>
    </source>
</evidence>
<evidence type="ECO:0000313" key="8">
    <source>
        <dbReference type="EMBL" id="MDQ0510373.1"/>
    </source>
</evidence>
<keyword evidence="3 6" id="KW-0812">Transmembrane</keyword>
<feature type="transmembrane region" description="Helical" evidence="6">
    <location>
        <begin position="97"/>
        <end position="119"/>
    </location>
</feature>
<proteinExistence type="predicted"/>
<feature type="transmembrane region" description="Helical" evidence="6">
    <location>
        <begin position="37"/>
        <end position="59"/>
    </location>
</feature>
<keyword evidence="4 6" id="KW-1133">Transmembrane helix</keyword>
<keyword evidence="2" id="KW-1003">Cell membrane</keyword>
<evidence type="ECO:0000256" key="1">
    <source>
        <dbReference type="ARBA" id="ARBA00004651"/>
    </source>
</evidence>
<dbReference type="Proteomes" id="UP001235094">
    <property type="component" value="Unassembled WGS sequence"/>
</dbReference>
<feature type="transmembrane region" description="Helical" evidence="6">
    <location>
        <begin position="275"/>
        <end position="295"/>
    </location>
</feature>
<keyword evidence="9" id="KW-1185">Reference proteome</keyword>
<gene>
    <name evidence="8" type="ORF">QOZ99_001256</name>
</gene>
<evidence type="ECO:0000259" key="7">
    <source>
        <dbReference type="Pfam" id="PF00892"/>
    </source>
</evidence>
<evidence type="ECO:0000256" key="5">
    <source>
        <dbReference type="ARBA" id="ARBA00023136"/>
    </source>
</evidence>
<feature type="transmembrane region" description="Helical" evidence="6">
    <location>
        <begin position="159"/>
        <end position="178"/>
    </location>
</feature>
<accession>A0ABU0LP47</accession>
<feature type="domain" description="EamA" evidence="7">
    <location>
        <begin position="10"/>
        <end position="142"/>
    </location>
</feature>
<feature type="transmembrane region" description="Helical" evidence="6">
    <location>
        <begin position="131"/>
        <end position="153"/>
    </location>
</feature>
<evidence type="ECO:0000256" key="4">
    <source>
        <dbReference type="ARBA" id="ARBA00022989"/>
    </source>
</evidence>
<dbReference type="EMBL" id="JAUSVR010000003">
    <property type="protein sequence ID" value="MDQ0510373.1"/>
    <property type="molecule type" value="Genomic_DNA"/>
</dbReference>
<feature type="transmembrane region" description="Helical" evidence="6">
    <location>
        <begin position="71"/>
        <end position="91"/>
    </location>
</feature>
<feature type="transmembrane region" description="Helical" evidence="6">
    <location>
        <begin position="250"/>
        <end position="269"/>
    </location>
</feature>
<dbReference type="InterPro" id="IPR000620">
    <property type="entry name" value="EamA_dom"/>
</dbReference>
<feature type="domain" description="EamA" evidence="7">
    <location>
        <begin position="157"/>
        <end position="290"/>
    </location>
</feature>
<evidence type="ECO:0000256" key="6">
    <source>
        <dbReference type="SAM" id="Phobius"/>
    </source>
</evidence>
<dbReference type="PANTHER" id="PTHR42920">
    <property type="entry name" value="OS03G0707200 PROTEIN-RELATED"/>
    <property type="match status" value="1"/>
</dbReference>
<dbReference type="Pfam" id="PF00892">
    <property type="entry name" value="EamA"/>
    <property type="match status" value="2"/>
</dbReference>
<dbReference type="SUPFAM" id="SSF103481">
    <property type="entry name" value="Multidrug resistance efflux transporter EmrE"/>
    <property type="match status" value="2"/>
</dbReference>
<name>A0ABU0LP47_9HYPH</name>
<evidence type="ECO:0000256" key="3">
    <source>
        <dbReference type="ARBA" id="ARBA00022692"/>
    </source>
</evidence>
<feature type="transmembrane region" description="Helical" evidence="6">
    <location>
        <begin position="185"/>
        <end position="205"/>
    </location>
</feature>
<organism evidence="8 9">
    <name type="scientific">Ancylobacter amanitiformis</name>
    <dbReference type="NCBI Taxonomy" id="217069"/>
    <lineage>
        <taxon>Bacteria</taxon>
        <taxon>Pseudomonadati</taxon>
        <taxon>Pseudomonadota</taxon>
        <taxon>Alphaproteobacteria</taxon>
        <taxon>Hyphomicrobiales</taxon>
        <taxon>Xanthobacteraceae</taxon>
        <taxon>Ancylobacter</taxon>
    </lineage>
</organism>
<keyword evidence="5 6" id="KW-0472">Membrane</keyword>
<comment type="subcellular location">
    <subcellularLocation>
        <location evidence="1">Cell membrane</location>
        <topology evidence="1">Multi-pass membrane protein</topology>
    </subcellularLocation>
</comment>
<protein>
    <submittedName>
        <fullName evidence="8">Drug/metabolite transporter (DMT)-like permease</fullName>
    </submittedName>
</protein>
<feature type="transmembrane region" description="Helical" evidence="6">
    <location>
        <begin position="217"/>
        <end position="238"/>
    </location>
</feature>
<sequence>MFRRLLDAPYLLLTLVPLFWSGNIVLGRHVAGQVPPVALAWVRWVLAFLILLPFTWRYLRADWPVIRANMGVLTLLSLSGITLYNTLYYWALQYSPALNGLLMTSTGPLLIAGWAFVLLGERLSLGQAIGIGLSLVGVLVILCRGDLGVLTAIDFNIGDVLFLTAMVLYAFYSALLVKRPAMSRYGFLAFSLGWGAAMLTPAFIWERISGPPLHFDLLTLASFAYVAVFASVLAYLFFNRGVELVGPNRAAPFFHLMPVFGSALAILFLGETPHLYHAAGYALVLCGVVTATLFGRRAALSRARSS</sequence>
<reference evidence="8 9" key="1">
    <citation type="submission" date="2023-07" db="EMBL/GenBank/DDBJ databases">
        <title>Genomic Encyclopedia of Type Strains, Phase IV (KMG-IV): sequencing the most valuable type-strain genomes for metagenomic binning, comparative biology and taxonomic classification.</title>
        <authorList>
            <person name="Goeker M."/>
        </authorList>
    </citation>
    <scope>NUCLEOTIDE SEQUENCE [LARGE SCALE GENOMIC DNA]</scope>
    <source>
        <strain evidence="8 9">DSM 15561</strain>
    </source>
</reference>
<dbReference type="InterPro" id="IPR037185">
    <property type="entry name" value="EmrE-like"/>
</dbReference>